<feature type="region of interest" description="Disordered" evidence="2">
    <location>
        <begin position="812"/>
        <end position="845"/>
    </location>
</feature>
<dbReference type="PANTHER" id="PTHR45725:SF1">
    <property type="entry name" value="DISHEVELLED ASSOCIATED ACTIVATOR OF MORPHOGENESIS, ISOFORM D"/>
    <property type="match status" value="1"/>
</dbReference>
<organism evidence="4 5">
    <name type="scientific">Prototheca wickerhamii</name>
    <dbReference type="NCBI Taxonomy" id="3111"/>
    <lineage>
        <taxon>Eukaryota</taxon>
        <taxon>Viridiplantae</taxon>
        <taxon>Chlorophyta</taxon>
        <taxon>core chlorophytes</taxon>
        <taxon>Trebouxiophyceae</taxon>
        <taxon>Chlorellales</taxon>
        <taxon>Chlorellaceae</taxon>
        <taxon>Prototheca</taxon>
    </lineage>
</organism>
<protein>
    <recommendedName>
        <fullName evidence="3">PH domain-containing protein</fullName>
    </recommendedName>
</protein>
<dbReference type="Proteomes" id="UP001255856">
    <property type="component" value="Unassembled WGS sequence"/>
</dbReference>
<dbReference type="InterPro" id="IPR011993">
    <property type="entry name" value="PH-like_dom_sf"/>
</dbReference>
<feature type="domain" description="PH" evidence="3">
    <location>
        <begin position="1"/>
        <end position="95"/>
    </location>
</feature>
<name>A0AAD9IPC3_PROWI</name>
<dbReference type="EMBL" id="JASFZW010000001">
    <property type="protein sequence ID" value="KAK2080482.1"/>
    <property type="molecule type" value="Genomic_DNA"/>
</dbReference>
<evidence type="ECO:0000259" key="3">
    <source>
        <dbReference type="PROSITE" id="PS50003"/>
    </source>
</evidence>
<keyword evidence="5" id="KW-1185">Reference proteome</keyword>
<dbReference type="InterPro" id="IPR011989">
    <property type="entry name" value="ARM-like"/>
</dbReference>
<dbReference type="Pfam" id="PF02181">
    <property type="entry name" value="FH2"/>
    <property type="match status" value="1"/>
</dbReference>
<feature type="coiled-coil region" evidence="1">
    <location>
        <begin position="865"/>
        <end position="932"/>
    </location>
</feature>
<dbReference type="SUPFAM" id="SSF50729">
    <property type="entry name" value="PH domain-like"/>
    <property type="match status" value="1"/>
</dbReference>
<dbReference type="PANTHER" id="PTHR45725">
    <property type="entry name" value="FORMIN HOMOLOGY 2 FAMILY MEMBER"/>
    <property type="match status" value="1"/>
</dbReference>
<feature type="region of interest" description="Disordered" evidence="2">
    <location>
        <begin position="501"/>
        <end position="521"/>
    </location>
</feature>
<comment type="caution">
    <text evidence="4">The sequence shown here is derived from an EMBL/GenBank/DDBJ whole genome shotgun (WGS) entry which is preliminary data.</text>
</comment>
<evidence type="ECO:0000256" key="1">
    <source>
        <dbReference type="SAM" id="Coils"/>
    </source>
</evidence>
<dbReference type="InterPro" id="IPR001849">
    <property type="entry name" value="PH_domain"/>
</dbReference>
<evidence type="ECO:0000256" key="2">
    <source>
        <dbReference type="SAM" id="MobiDB-lite"/>
    </source>
</evidence>
<dbReference type="InterPro" id="IPR015425">
    <property type="entry name" value="FH2_Formin"/>
</dbReference>
<gene>
    <name evidence="4" type="ORF">QBZ16_000335</name>
</gene>
<feature type="region of interest" description="Disordered" evidence="2">
    <location>
        <begin position="454"/>
        <end position="484"/>
    </location>
</feature>
<dbReference type="Gene3D" id="1.25.10.10">
    <property type="entry name" value="Leucine-rich Repeat Variant"/>
    <property type="match status" value="1"/>
</dbReference>
<dbReference type="SMART" id="SM00233">
    <property type="entry name" value="PH"/>
    <property type="match status" value="1"/>
</dbReference>
<dbReference type="Gene3D" id="2.30.29.30">
    <property type="entry name" value="Pleckstrin-homology domain (PH domain)/Phosphotyrosine-binding domain (PTB)"/>
    <property type="match status" value="1"/>
</dbReference>
<dbReference type="InterPro" id="IPR051425">
    <property type="entry name" value="Formin_Homology"/>
</dbReference>
<keyword evidence="1" id="KW-0175">Coiled coil</keyword>
<proteinExistence type="predicted"/>
<dbReference type="InterPro" id="IPR042201">
    <property type="entry name" value="FH2_Formin_sf"/>
</dbReference>
<dbReference type="Gene3D" id="1.20.58.2220">
    <property type="entry name" value="Formin, FH2 domain"/>
    <property type="match status" value="2"/>
</dbReference>
<feature type="region of interest" description="Disordered" evidence="2">
    <location>
        <begin position="198"/>
        <end position="231"/>
    </location>
</feature>
<sequence>MEGILYKRGDVVPTWRPRRFQFQPRPVPLLLYFKSDPDAPTGCLDLRRARVTRTQDGPEATRFVVQGAEGTVWYLMAPTPAVALAWLEALVPAASMLTELGNVRPSFQARRPVAEASTSSTEATEASPNYAATLPALGRGRPSTEAMMVALGAALPALSLAEQFERGSAFVEGPAAAGMPRAVLGLLQAWRRLASEEAERGGAGVESGTARAQAADGAPGRAPAPVPASTTGRSASAQALFLVLLTQARPDWCSWSEHGLLYLSPELACSMLRGAPTASALLDLNECLVFGTPTWARVFAALQGPALLLEALLLHTRLLLACADEDADARARFLAPARESLAAALQALHALIGSSVGMRACLRHAAFLPAVVTAATAARRHADLTHSLELALQMLARVCLFDEAGYRAALETARAPGADDAVPGPWDLIEDGEAAAPNKKVERSLQPAFQRAAIPSADASGRDGSSLATRDLDMPNPSLGMSQEPAPLNGRIAAALETSMTLPPPGRAARATTSDGGQSAREERETAEIIRTRLPLAALVLGVLEIQIGQGELDVDLLDHALRFLIVAVTSPEGDGQHNGRLRLEFVGQLLEGGLLKLLADLSEFDNGFLSMETQTLKARVPALQAAFFFWDKLPEARVDGTFWAGQAPAYAFLDLPSLEREFSAVQGRAPAPQAAGASPRPSPRRTALVAAALDAHVAAGGEAALEALADAERLALELGRVPRLAPRLRAAAAALRAPEALADVQGVLAAHAAAARELRESPVVRRLLAAVLALGNVLNHGGPPGRRARVPAAGAAQAAGHARRRTAAARCSAGSWRAGQPSRTGRRQRVRSAGTPRRTSSSLAIPTLADDLPALSSPLLRAPLAEAAEQLAVADRALAAARAEVHRARQAPDAAGELFLSAVGERVERLSADAQEALTRLEATREEVAAAAAYFGENAVAVKQSEQEFWGDVQTFVRAFSEQQRLQALSPAAKQGRGPRRQPRVTQARGLLSGLVQTHLLLN</sequence>
<evidence type="ECO:0000313" key="5">
    <source>
        <dbReference type="Proteomes" id="UP001255856"/>
    </source>
</evidence>
<evidence type="ECO:0000313" key="4">
    <source>
        <dbReference type="EMBL" id="KAK2080482.1"/>
    </source>
</evidence>
<accession>A0AAD9IPC3</accession>
<dbReference type="SUPFAM" id="SSF101447">
    <property type="entry name" value="Formin homology 2 domain (FH2 domain)"/>
    <property type="match status" value="1"/>
</dbReference>
<reference evidence="4" key="1">
    <citation type="submission" date="2021-01" db="EMBL/GenBank/DDBJ databases">
        <authorList>
            <person name="Eckstrom K.M.E."/>
        </authorList>
    </citation>
    <scope>NUCLEOTIDE SEQUENCE</scope>
    <source>
        <strain evidence="4">UVCC 0001</strain>
    </source>
</reference>
<dbReference type="Pfam" id="PF00169">
    <property type="entry name" value="PH"/>
    <property type="match status" value="1"/>
</dbReference>
<dbReference type="PROSITE" id="PS50003">
    <property type="entry name" value="PH_DOMAIN"/>
    <property type="match status" value="1"/>
</dbReference>
<feature type="compositionally biased region" description="Low complexity" evidence="2">
    <location>
        <begin position="210"/>
        <end position="223"/>
    </location>
</feature>
<dbReference type="CDD" id="cd00821">
    <property type="entry name" value="PH"/>
    <property type="match status" value="1"/>
</dbReference>
<dbReference type="AlphaFoldDB" id="A0AAD9IPC3"/>